<comment type="caution">
    <text evidence="1">The sequence shown here is derived from an EMBL/GenBank/DDBJ whole genome shotgun (WGS) entry which is preliminary data.</text>
</comment>
<protein>
    <submittedName>
        <fullName evidence="1">Uncharacterized protein</fullName>
    </submittedName>
</protein>
<name>A0A392W437_9FABA</name>
<dbReference type="EMBL" id="LXQA011343425">
    <property type="protein sequence ID" value="MCI93961.1"/>
    <property type="molecule type" value="Genomic_DNA"/>
</dbReference>
<evidence type="ECO:0000313" key="2">
    <source>
        <dbReference type="Proteomes" id="UP000265520"/>
    </source>
</evidence>
<dbReference type="AlphaFoldDB" id="A0A392W437"/>
<dbReference type="Proteomes" id="UP000265520">
    <property type="component" value="Unassembled WGS sequence"/>
</dbReference>
<reference evidence="1 2" key="1">
    <citation type="journal article" date="2018" name="Front. Plant Sci.">
        <title>Red Clover (Trifolium pratense) and Zigzag Clover (T. medium) - A Picture of Genomic Similarities and Differences.</title>
        <authorList>
            <person name="Dluhosova J."/>
            <person name="Istvanek J."/>
            <person name="Nedelnik J."/>
            <person name="Repkova J."/>
        </authorList>
    </citation>
    <scope>NUCLEOTIDE SEQUENCE [LARGE SCALE GENOMIC DNA]</scope>
    <source>
        <strain evidence="2">cv. 10/8</strain>
        <tissue evidence="1">Leaf</tissue>
    </source>
</reference>
<sequence length="50" mass="5718">TTEDDLHVFFDCSATRECWQATGLLSVLDNNVYQQGLAAYRVFAMCRNED</sequence>
<evidence type="ECO:0000313" key="1">
    <source>
        <dbReference type="EMBL" id="MCI93961.1"/>
    </source>
</evidence>
<feature type="non-terminal residue" evidence="1">
    <location>
        <position position="1"/>
    </location>
</feature>
<proteinExistence type="predicted"/>
<accession>A0A392W437</accession>
<keyword evidence="2" id="KW-1185">Reference proteome</keyword>
<organism evidence="1 2">
    <name type="scientific">Trifolium medium</name>
    <dbReference type="NCBI Taxonomy" id="97028"/>
    <lineage>
        <taxon>Eukaryota</taxon>
        <taxon>Viridiplantae</taxon>
        <taxon>Streptophyta</taxon>
        <taxon>Embryophyta</taxon>
        <taxon>Tracheophyta</taxon>
        <taxon>Spermatophyta</taxon>
        <taxon>Magnoliopsida</taxon>
        <taxon>eudicotyledons</taxon>
        <taxon>Gunneridae</taxon>
        <taxon>Pentapetalae</taxon>
        <taxon>rosids</taxon>
        <taxon>fabids</taxon>
        <taxon>Fabales</taxon>
        <taxon>Fabaceae</taxon>
        <taxon>Papilionoideae</taxon>
        <taxon>50 kb inversion clade</taxon>
        <taxon>NPAAA clade</taxon>
        <taxon>Hologalegina</taxon>
        <taxon>IRL clade</taxon>
        <taxon>Trifolieae</taxon>
        <taxon>Trifolium</taxon>
    </lineage>
</organism>